<name>A0A433QQ60_9FUNG</name>
<dbReference type="EMBL" id="RBNJ01002486">
    <property type="protein sequence ID" value="RUS31924.1"/>
    <property type="molecule type" value="Genomic_DNA"/>
</dbReference>
<feature type="compositionally biased region" description="Basic and acidic residues" evidence="1">
    <location>
        <begin position="110"/>
        <end position="123"/>
    </location>
</feature>
<proteinExistence type="predicted"/>
<comment type="caution">
    <text evidence="2">The sequence shown here is derived from an EMBL/GenBank/DDBJ whole genome shotgun (WGS) entry which is preliminary data.</text>
</comment>
<feature type="region of interest" description="Disordered" evidence="1">
    <location>
        <begin position="36"/>
        <end position="173"/>
    </location>
</feature>
<dbReference type="AlphaFoldDB" id="A0A433QQ60"/>
<gene>
    <name evidence="2" type="ORF">BC938DRAFT_476750</name>
</gene>
<reference evidence="2 3" key="1">
    <citation type="journal article" date="2018" name="New Phytol.">
        <title>Phylogenomics of Endogonaceae and evolution of mycorrhizas within Mucoromycota.</title>
        <authorList>
            <person name="Chang Y."/>
            <person name="Desiro A."/>
            <person name="Na H."/>
            <person name="Sandor L."/>
            <person name="Lipzen A."/>
            <person name="Clum A."/>
            <person name="Barry K."/>
            <person name="Grigoriev I.V."/>
            <person name="Martin F.M."/>
            <person name="Stajich J.E."/>
            <person name="Smith M.E."/>
            <person name="Bonito G."/>
            <person name="Spatafora J.W."/>
        </authorList>
    </citation>
    <scope>NUCLEOTIDE SEQUENCE [LARGE SCALE GENOMIC DNA]</scope>
    <source>
        <strain evidence="2 3">AD002</strain>
    </source>
</reference>
<dbReference type="Proteomes" id="UP000274822">
    <property type="component" value="Unassembled WGS sequence"/>
</dbReference>
<evidence type="ECO:0000313" key="3">
    <source>
        <dbReference type="Proteomes" id="UP000274822"/>
    </source>
</evidence>
<feature type="compositionally biased region" description="Polar residues" evidence="1">
    <location>
        <begin position="73"/>
        <end position="92"/>
    </location>
</feature>
<keyword evidence="3" id="KW-1185">Reference proteome</keyword>
<feature type="compositionally biased region" description="Low complexity" evidence="1">
    <location>
        <begin position="125"/>
        <end position="140"/>
    </location>
</feature>
<protein>
    <submittedName>
        <fullName evidence="2">Uncharacterized protein</fullName>
    </submittedName>
</protein>
<evidence type="ECO:0000313" key="2">
    <source>
        <dbReference type="EMBL" id="RUS31924.1"/>
    </source>
</evidence>
<sequence length="173" mass="18555">MRVVATSDYKQFAFPLTFPTAHTTAISRRYQIERPAQEHELSPDSETAPPTPPLPSARPTRRWSPPWPSSRSCNWTTCSNSVSNDQTFNGQTDRGRSVLDGQGSGGRTGHVAETRGRGEREGRFSLASLSSPATPSSASPPLHPPIPLGPSTLVRPLGRPARSGASPTALCRA</sequence>
<organism evidence="2 3">
    <name type="scientific">Jimgerdemannia flammicorona</name>
    <dbReference type="NCBI Taxonomy" id="994334"/>
    <lineage>
        <taxon>Eukaryota</taxon>
        <taxon>Fungi</taxon>
        <taxon>Fungi incertae sedis</taxon>
        <taxon>Mucoromycota</taxon>
        <taxon>Mucoromycotina</taxon>
        <taxon>Endogonomycetes</taxon>
        <taxon>Endogonales</taxon>
        <taxon>Endogonaceae</taxon>
        <taxon>Jimgerdemannia</taxon>
    </lineage>
</organism>
<evidence type="ECO:0000256" key="1">
    <source>
        <dbReference type="SAM" id="MobiDB-lite"/>
    </source>
</evidence>
<accession>A0A433QQ60</accession>